<dbReference type="OrthoDB" id="531865at2759"/>
<dbReference type="STRING" id="554055.A0A2P6V889"/>
<feature type="region of interest" description="Disordered" evidence="6">
    <location>
        <begin position="562"/>
        <end position="608"/>
    </location>
</feature>
<feature type="transmembrane region" description="Helical" evidence="7">
    <location>
        <begin position="372"/>
        <end position="399"/>
    </location>
</feature>
<dbReference type="PANTHER" id="PTHR21716">
    <property type="entry name" value="TRANSMEMBRANE PROTEIN"/>
    <property type="match status" value="1"/>
</dbReference>
<dbReference type="PROSITE" id="PS50076">
    <property type="entry name" value="DNAJ_2"/>
    <property type="match status" value="1"/>
</dbReference>
<dbReference type="Gene3D" id="1.10.287.110">
    <property type="entry name" value="DnaJ domain"/>
    <property type="match status" value="1"/>
</dbReference>
<gene>
    <name evidence="9" type="ORF">C2E20_6359</name>
</gene>
<dbReference type="GO" id="GO:0055085">
    <property type="term" value="P:transmembrane transport"/>
    <property type="evidence" value="ECO:0007669"/>
    <property type="project" value="TreeGrafter"/>
</dbReference>
<evidence type="ECO:0000259" key="8">
    <source>
        <dbReference type="PROSITE" id="PS50076"/>
    </source>
</evidence>
<dbReference type="CDD" id="cd06257">
    <property type="entry name" value="DnaJ"/>
    <property type="match status" value="1"/>
</dbReference>
<evidence type="ECO:0000256" key="4">
    <source>
        <dbReference type="ARBA" id="ARBA00022989"/>
    </source>
</evidence>
<comment type="similarity">
    <text evidence="2">Belongs to the autoinducer-2 exporter (AI-2E) (TC 2.A.86) family.</text>
</comment>
<dbReference type="AlphaFoldDB" id="A0A2P6V889"/>
<feature type="transmembrane region" description="Helical" evidence="7">
    <location>
        <begin position="289"/>
        <end position="310"/>
    </location>
</feature>
<evidence type="ECO:0000256" key="6">
    <source>
        <dbReference type="SAM" id="MobiDB-lite"/>
    </source>
</evidence>
<feature type="domain" description="J" evidence="8">
    <location>
        <begin position="607"/>
        <end position="676"/>
    </location>
</feature>
<feature type="transmembrane region" description="Helical" evidence="7">
    <location>
        <begin position="512"/>
        <end position="534"/>
    </location>
</feature>
<evidence type="ECO:0000313" key="9">
    <source>
        <dbReference type="EMBL" id="PSC70299.1"/>
    </source>
</evidence>
<accession>A0A2P6V889</accession>
<dbReference type="Proteomes" id="UP000239649">
    <property type="component" value="Unassembled WGS sequence"/>
</dbReference>
<dbReference type="SMART" id="SM00271">
    <property type="entry name" value="DnaJ"/>
    <property type="match status" value="1"/>
</dbReference>
<reference evidence="9 10" key="1">
    <citation type="journal article" date="2018" name="Plant J.">
        <title>Genome sequences of Chlorella sorokiniana UTEX 1602 and Micractinium conductrix SAG 241.80: implications to maltose excretion by a green alga.</title>
        <authorList>
            <person name="Arriola M.B."/>
            <person name="Velmurugan N."/>
            <person name="Zhang Y."/>
            <person name="Plunkett M.H."/>
            <person name="Hondzo H."/>
            <person name="Barney B.M."/>
        </authorList>
    </citation>
    <scope>NUCLEOTIDE SEQUENCE [LARGE SCALE GENOMIC DNA]</scope>
    <source>
        <strain evidence="9 10">SAG 241.80</strain>
    </source>
</reference>
<evidence type="ECO:0000256" key="5">
    <source>
        <dbReference type="ARBA" id="ARBA00023136"/>
    </source>
</evidence>
<feature type="transmembrane region" description="Helical" evidence="7">
    <location>
        <begin position="167"/>
        <end position="188"/>
    </location>
</feature>
<dbReference type="EMBL" id="LHPF02000021">
    <property type="protein sequence ID" value="PSC70299.1"/>
    <property type="molecule type" value="Genomic_DNA"/>
</dbReference>
<feature type="compositionally biased region" description="Low complexity" evidence="6">
    <location>
        <begin position="594"/>
        <end position="608"/>
    </location>
</feature>
<dbReference type="GO" id="GO:0016020">
    <property type="term" value="C:membrane"/>
    <property type="evidence" value="ECO:0007669"/>
    <property type="project" value="UniProtKB-SubCell"/>
</dbReference>
<dbReference type="InterPro" id="IPR002549">
    <property type="entry name" value="AI-2E-like"/>
</dbReference>
<keyword evidence="4 7" id="KW-1133">Transmembrane helix</keyword>
<feature type="transmembrane region" description="Helical" evidence="7">
    <location>
        <begin position="405"/>
        <end position="427"/>
    </location>
</feature>
<evidence type="ECO:0000256" key="1">
    <source>
        <dbReference type="ARBA" id="ARBA00004141"/>
    </source>
</evidence>
<proteinExistence type="inferred from homology"/>
<dbReference type="InterPro" id="IPR001623">
    <property type="entry name" value="DnaJ_domain"/>
</dbReference>
<dbReference type="SUPFAM" id="SSF46565">
    <property type="entry name" value="Chaperone J-domain"/>
    <property type="match status" value="1"/>
</dbReference>
<evidence type="ECO:0000256" key="3">
    <source>
        <dbReference type="ARBA" id="ARBA00022692"/>
    </source>
</evidence>
<comment type="subcellular location">
    <subcellularLocation>
        <location evidence="1">Membrane</location>
        <topology evidence="1">Multi-pass membrane protein</topology>
    </subcellularLocation>
</comment>
<dbReference type="Pfam" id="PF01594">
    <property type="entry name" value="AI-2E_transport"/>
    <property type="match status" value="1"/>
</dbReference>
<keyword evidence="10" id="KW-1185">Reference proteome</keyword>
<keyword evidence="3 7" id="KW-0812">Transmembrane</keyword>
<feature type="transmembrane region" description="Helical" evidence="7">
    <location>
        <begin position="439"/>
        <end position="469"/>
    </location>
</feature>
<comment type="caution">
    <text evidence="9">The sequence shown here is derived from an EMBL/GenBank/DDBJ whole genome shotgun (WGS) entry which is preliminary data.</text>
</comment>
<feature type="transmembrane region" description="Helical" evidence="7">
    <location>
        <begin position="128"/>
        <end position="146"/>
    </location>
</feature>
<evidence type="ECO:0000256" key="7">
    <source>
        <dbReference type="SAM" id="Phobius"/>
    </source>
</evidence>
<evidence type="ECO:0000313" key="10">
    <source>
        <dbReference type="Proteomes" id="UP000239649"/>
    </source>
</evidence>
<sequence length="796" mass="85598">MAPVLSARQQPGLLRLCGQQGSLPKGGVAWPVAGPQRQQRCRAAASARRRRQPRLRVAASSAAGLPHLAGYGGEGGGDQRAARGSSGSNGAPPPLTLSDVIDWTINLPWQKAASWVAVAVVVSQLRDFFGITMGTFVVSFVGNGFVQSAQDWLPLSPRFTPQSRRRFLVVAYFTAIVSLFTLFGVLIIPDVVREGADFVSRLQTENLWVVVLEKMRKGLGEGVMDSLERFLLIAASDDVTQAIDFAALDKVAAASRTQYLGMALQGVLRQYTNAAASIVSELLSFTTKFAIQVGISLILSFMVVWDLPAIQRGVQSLKTSRIAPIYNTVAPSLEVFATLFGKALQAQARIAAVNTILTCTGMWALKLPGVGLLSLFVFCCGFIPIAGVIISTVPIGFVALTEYGFTKLALVILMITGVHFVEAYGLNPAIYSAHLKLHPLLVLTVLVVAEHSLGVWGLLLAVPLTVFALDYVLRYPEDTVTGVASKELENVISMSSMDAADSHVMPPQSPQITPQIVLTFVAGLAVIAATAWDVHRNIRLNDRPVTPQQQRALEAWLEQRGWKEGGSGSGASSSGSGAGERCRGWRAPRRHRAVAPAAAARGAQQPDPRAVLQVARGASRRAIRSAYIEQIKLLHPDVSSPMGEDTTAAAAALNAAYEALMAGFDSNSRDEEEEEGEDPLEVFDLPEAEPDQLFVNPYACYNLSPLQWQEVQAVAREAEAAGREPWMALQQAGVRCDEGALSYLSPRQLELLSAELDRACTALDATSLEVAAFFVSDCLARARMANSRMPTGAGRW</sequence>
<feature type="compositionally biased region" description="Basic residues" evidence="6">
    <location>
        <begin position="584"/>
        <end position="593"/>
    </location>
</feature>
<dbReference type="InterPro" id="IPR036869">
    <property type="entry name" value="J_dom_sf"/>
</dbReference>
<organism evidence="9 10">
    <name type="scientific">Micractinium conductrix</name>
    <dbReference type="NCBI Taxonomy" id="554055"/>
    <lineage>
        <taxon>Eukaryota</taxon>
        <taxon>Viridiplantae</taxon>
        <taxon>Chlorophyta</taxon>
        <taxon>core chlorophytes</taxon>
        <taxon>Trebouxiophyceae</taxon>
        <taxon>Chlorellales</taxon>
        <taxon>Chlorellaceae</taxon>
        <taxon>Chlorella clade</taxon>
        <taxon>Micractinium</taxon>
    </lineage>
</organism>
<dbReference type="PANTHER" id="PTHR21716:SF62">
    <property type="entry name" value="TRANSPORT PROTEIN YDBI-RELATED"/>
    <property type="match status" value="1"/>
</dbReference>
<keyword evidence="5 7" id="KW-0472">Membrane</keyword>
<evidence type="ECO:0000256" key="2">
    <source>
        <dbReference type="ARBA" id="ARBA00009773"/>
    </source>
</evidence>
<protein>
    <submittedName>
        <fullName evidence="9">UPF0118 membrane</fullName>
    </submittedName>
</protein>
<feature type="region of interest" description="Disordered" evidence="6">
    <location>
        <begin position="66"/>
        <end position="93"/>
    </location>
</feature>
<name>A0A2P6V889_9CHLO</name>